<dbReference type="Gene3D" id="3.40.50.720">
    <property type="entry name" value="NAD(P)-binding Rossmann-like Domain"/>
    <property type="match status" value="1"/>
</dbReference>
<organism evidence="3 4">
    <name type="scientific">Rhynchospora pubera</name>
    <dbReference type="NCBI Taxonomy" id="906938"/>
    <lineage>
        <taxon>Eukaryota</taxon>
        <taxon>Viridiplantae</taxon>
        <taxon>Streptophyta</taxon>
        <taxon>Embryophyta</taxon>
        <taxon>Tracheophyta</taxon>
        <taxon>Spermatophyta</taxon>
        <taxon>Magnoliopsida</taxon>
        <taxon>Liliopsida</taxon>
        <taxon>Poales</taxon>
        <taxon>Cyperaceae</taxon>
        <taxon>Cyperoideae</taxon>
        <taxon>Rhynchosporeae</taxon>
        <taxon>Rhynchospora</taxon>
    </lineage>
</organism>
<dbReference type="SUPFAM" id="SSF51735">
    <property type="entry name" value="NAD(P)-binding Rossmann-fold domains"/>
    <property type="match status" value="1"/>
</dbReference>
<dbReference type="EMBL" id="JAMFTS010000002">
    <property type="protein sequence ID" value="KAJ4799397.1"/>
    <property type="molecule type" value="Genomic_DNA"/>
</dbReference>
<keyword evidence="4" id="KW-1185">Reference proteome</keyword>
<dbReference type="InterPro" id="IPR002347">
    <property type="entry name" value="SDR_fam"/>
</dbReference>
<gene>
    <name evidence="3" type="ORF">LUZ62_050643</name>
</gene>
<name>A0AAV8GA20_9POAL</name>
<comment type="similarity">
    <text evidence="1">Belongs to the short-chain dehydrogenases/reductases (SDR) family.</text>
</comment>
<dbReference type="Proteomes" id="UP001140206">
    <property type="component" value="Chromosome 2"/>
</dbReference>
<evidence type="ECO:0000313" key="3">
    <source>
        <dbReference type="EMBL" id="KAJ4799397.1"/>
    </source>
</evidence>
<dbReference type="InterPro" id="IPR036291">
    <property type="entry name" value="NAD(P)-bd_dom_sf"/>
</dbReference>
<dbReference type="PANTHER" id="PTHR43180">
    <property type="entry name" value="3-OXOACYL-(ACYL-CARRIER-PROTEIN) REDUCTASE (AFU_ORTHOLOGUE AFUA_6G11210)"/>
    <property type="match status" value="1"/>
</dbReference>
<dbReference type="Pfam" id="PF13561">
    <property type="entry name" value="adh_short_C2"/>
    <property type="match status" value="1"/>
</dbReference>
<keyword evidence="2" id="KW-0560">Oxidoreductase</keyword>
<protein>
    <submittedName>
        <fullName evidence="3">NAD(P)-binding Rossmann-fold superfamily protein</fullName>
    </submittedName>
</protein>
<reference evidence="3" key="1">
    <citation type="submission" date="2022-08" db="EMBL/GenBank/DDBJ databases">
        <authorList>
            <person name="Marques A."/>
        </authorList>
    </citation>
    <scope>NUCLEOTIDE SEQUENCE</scope>
    <source>
        <strain evidence="3">RhyPub2mFocal</strain>
        <tissue evidence="3">Leaves</tissue>
    </source>
</reference>
<dbReference type="PRINTS" id="PR00081">
    <property type="entry name" value="GDHRDH"/>
</dbReference>
<evidence type="ECO:0000256" key="2">
    <source>
        <dbReference type="ARBA" id="ARBA00023002"/>
    </source>
</evidence>
<dbReference type="GO" id="GO:0016491">
    <property type="term" value="F:oxidoreductase activity"/>
    <property type="evidence" value="ECO:0007669"/>
    <property type="project" value="UniProtKB-KW"/>
</dbReference>
<dbReference type="PANTHER" id="PTHR43180:SF30">
    <property type="entry name" value="MOMILACTONE A SYNTHASE"/>
    <property type="match status" value="1"/>
</dbReference>
<comment type="caution">
    <text evidence="3">The sequence shown here is derived from an EMBL/GenBank/DDBJ whole genome shotgun (WGS) entry which is preliminary data.</text>
</comment>
<evidence type="ECO:0000313" key="4">
    <source>
        <dbReference type="Proteomes" id="UP001140206"/>
    </source>
</evidence>
<dbReference type="AlphaFoldDB" id="A0AAV8GA20"/>
<sequence length="278" mass="29135">MAGVSSLSTHTTATRRLEGKVALITGGASGIGKATAKLFEQHGARVVIADIQDELGHTLCNEIGGSSVCSYVHCDVTDESAVKHAIDATIGSYGKLDIMVNNAGTVGSPEIKIIESDKDNFEKVMSVNVTGCYLGTKHAARVMIPARCGSIISMASVASVDPCATPVAYTCSKHAILGIMRSAAIELGQFGIRVNCVSPYALGTPLSAKGFGMSEEEVDNIMAEHAVLRGVRLKADDVAEAVMYLASDESRYISGLNLLVDGAFSVGNLSHGFFKYAQ</sequence>
<proteinExistence type="inferred from homology"/>
<dbReference type="NCBIfam" id="NF005559">
    <property type="entry name" value="PRK07231.1"/>
    <property type="match status" value="1"/>
</dbReference>
<accession>A0AAV8GA20</accession>
<dbReference type="FunFam" id="3.40.50.720:FF:000084">
    <property type="entry name" value="Short-chain dehydrogenase reductase"/>
    <property type="match status" value="1"/>
</dbReference>
<evidence type="ECO:0000256" key="1">
    <source>
        <dbReference type="ARBA" id="ARBA00006484"/>
    </source>
</evidence>
<dbReference type="PRINTS" id="PR00080">
    <property type="entry name" value="SDRFAMILY"/>
</dbReference>